<dbReference type="OrthoDB" id="117309at2"/>
<dbReference type="EMBL" id="CP030840">
    <property type="protein sequence ID" value="AXC15314.1"/>
    <property type="molecule type" value="Genomic_DNA"/>
</dbReference>
<evidence type="ECO:0000313" key="1">
    <source>
        <dbReference type="EMBL" id="AXC15314.1"/>
    </source>
</evidence>
<reference evidence="1 2" key="1">
    <citation type="journal article" date="2018" name="Front. Microbiol.">
        <title>Hydrolytic Capabilities as a Key to Environmental Success: Chitinolytic and Cellulolytic Acidobacteria From Acidic Sub-arctic Soils and Boreal Peatlands.</title>
        <authorList>
            <person name="Belova S.E."/>
            <person name="Ravin N.V."/>
            <person name="Pankratov T.A."/>
            <person name="Rakitin A.L."/>
            <person name="Ivanova A.A."/>
            <person name="Beletsky A.V."/>
            <person name="Mardanov A.V."/>
            <person name="Sinninghe Damste J.S."/>
            <person name="Dedysh S.N."/>
        </authorList>
    </citation>
    <scope>NUCLEOTIDE SEQUENCE [LARGE SCALE GENOMIC DNA]</scope>
    <source>
        <strain evidence="1 2">SBC82</strain>
    </source>
</reference>
<name>A0A2Z5G9E6_9BACT</name>
<dbReference type="KEGG" id="abas:ACPOL_6070"/>
<sequence length="158" mass="17862">MQPDNLLSLKDDMVAFIEGHGMRRFPGFAGDDVPTILWEDDSNPDSWKDFVEMAKTASASFLTMSEVILEKEDLEILIEHLGDQDFSAEDGSDVHDVEFLVSYVGKLGYIQLGFAHQGVVYIHENSTPWYDRYQQMLEAVESFSDILLETGGDEDEES</sequence>
<dbReference type="AlphaFoldDB" id="A0A2Z5G9E6"/>
<gene>
    <name evidence="1" type="ORF">ACPOL_6070</name>
</gene>
<dbReference type="Proteomes" id="UP000253606">
    <property type="component" value="Chromosome"/>
</dbReference>
<accession>A0A2Z5G9E6</accession>
<organism evidence="1 2">
    <name type="scientific">Acidisarcina polymorpha</name>
    <dbReference type="NCBI Taxonomy" id="2211140"/>
    <lineage>
        <taxon>Bacteria</taxon>
        <taxon>Pseudomonadati</taxon>
        <taxon>Acidobacteriota</taxon>
        <taxon>Terriglobia</taxon>
        <taxon>Terriglobales</taxon>
        <taxon>Acidobacteriaceae</taxon>
        <taxon>Acidisarcina</taxon>
    </lineage>
</organism>
<protein>
    <submittedName>
        <fullName evidence="1">Uncharacterized protein</fullName>
    </submittedName>
</protein>
<keyword evidence="2" id="KW-1185">Reference proteome</keyword>
<proteinExistence type="predicted"/>
<evidence type="ECO:0000313" key="2">
    <source>
        <dbReference type="Proteomes" id="UP000253606"/>
    </source>
</evidence>